<dbReference type="CDD" id="cd00118">
    <property type="entry name" value="LysM"/>
    <property type="match status" value="1"/>
</dbReference>
<evidence type="ECO:0000313" key="7">
    <source>
        <dbReference type="Proteomes" id="UP000053732"/>
    </source>
</evidence>
<dbReference type="InterPro" id="IPR036779">
    <property type="entry name" value="LysM_dom_sf"/>
</dbReference>
<dbReference type="PROSITE" id="PS51782">
    <property type="entry name" value="LYSM"/>
    <property type="match status" value="1"/>
</dbReference>
<dbReference type="SUPFAM" id="SSF57016">
    <property type="entry name" value="Plant lectins/antimicrobial peptides"/>
    <property type="match status" value="1"/>
</dbReference>
<dbReference type="Proteomes" id="UP000053732">
    <property type="component" value="Unassembled WGS sequence"/>
</dbReference>
<feature type="signal peptide" evidence="4">
    <location>
        <begin position="1"/>
        <end position="25"/>
    </location>
</feature>
<dbReference type="PROSITE" id="PS00026">
    <property type="entry name" value="CHIT_BIND_I_1"/>
    <property type="match status" value="1"/>
</dbReference>
<keyword evidence="4" id="KW-0732">Signal</keyword>
<dbReference type="STRING" id="1429867.A0A0G4PLH7"/>
<evidence type="ECO:0000256" key="3">
    <source>
        <dbReference type="SAM" id="MobiDB-lite"/>
    </source>
</evidence>
<feature type="region of interest" description="Disordered" evidence="3">
    <location>
        <begin position="161"/>
        <end position="254"/>
    </location>
</feature>
<dbReference type="PANTHER" id="PTHR47700">
    <property type="entry name" value="V CHITINASE, PUTATIVE (AFU_ORTHOLOGUE AFUA_6G13720)-RELATED"/>
    <property type="match status" value="1"/>
</dbReference>
<feature type="chain" id="PRO_5005195653" evidence="4">
    <location>
        <begin position="26"/>
        <end position="383"/>
    </location>
</feature>
<dbReference type="SUPFAM" id="SSF54106">
    <property type="entry name" value="LysM domain"/>
    <property type="match status" value="1"/>
</dbReference>
<dbReference type="AlphaFoldDB" id="A0A0G4PLH7"/>
<dbReference type="InterPro" id="IPR053214">
    <property type="entry name" value="LysM12-like"/>
</dbReference>
<dbReference type="InterPro" id="IPR018392">
    <property type="entry name" value="LysM"/>
</dbReference>
<sequence>MGFFCLGNFIALIGILLVGPTATSGAAVAVAPKADSNGLCYKYVVQAGETCSVIAQAHSITTADIETYNARSWAWAGCGQISQGSFICLSSGEPPMPVALPNAICGPQVPGTARPNSWSDLGSLNPCAANECCSSSGLCGTTSDFCTSAVHATTALSISTGTNSATSKKAPTSKQSPTSTSTTKSIHQHVASTETSSTSKAKSTSTTKSVPKSTSTTTTAKTTSTHKTTTTSTKSTQTKAKPTTSIGTSTGTTKSTPINPWILRMYTEKECAGDYYILQGYNVGYSKTCANLRGGLRSKYTETGVSCKWFTNRGKSTSDCNASTLDKPQSWIMEAGLCTVFDTKNCKSSLYSNAYTPDPKAPCQNRGKFDTPTFTSMNCYSEG</sequence>
<keyword evidence="1" id="KW-0147">Chitin-binding</keyword>
<dbReference type="Gene3D" id="3.10.350.10">
    <property type="entry name" value="LysM domain"/>
    <property type="match status" value="1"/>
</dbReference>
<dbReference type="Pfam" id="PF00187">
    <property type="entry name" value="Chitin_bind_1"/>
    <property type="match status" value="1"/>
</dbReference>
<keyword evidence="2" id="KW-0843">Virulence</keyword>
<evidence type="ECO:0000259" key="5">
    <source>
        <dbReference type="PROSITE" id="PS51782"/>
    </source>
</evidence>
<dbReference type="EMBL" id="HG793154">
    <property type="protein sequence ID" value="CRL27285.1"/>
    <property type="molecule type" value="Genomic_DNA"/>
</dbReference>
<evidence type="ECO:0000313" key="6">
    <source>
        <dbReference type="EMBL" id="CRL27285.1"/>
    </source>
</evidence>
<dbReference type="GO" id="GO:0008061">
    <property type="term" value="F:chitin binding"/>
    <property type="evidence" value="ECO:0007669"/>
    <property type="project" value="UniProtKB-KW"/>
</dbReference>
<gene>
    <name evidence="6" type="ORF">PCAMFM013_S021g000200</name>
</gene>
<dbReference type="InterPro" id="IPR018371">
    <property type="entry name" value="Chitin-binding_1_CS"/>
</dbReference>
<feature type="compositionally biased region" description="Low complexity" evidence="3">
    <location>
        <begin position="162"/>
        <end position="254"/>
    </location>
</feature>
<dbReference type="InterPro" id="IPR057277">
    <property type="entry name" value="LysM_C"/>
</dbReference>
<reference evidence="6 7" key="1">
    <citation type="journal article" date="2014" name="Nat. Commun.">
        <title>Multiple recent horizontal transfers of a large genomic region in cheese making fungi.</title>
        <authorList>
            <person name="Cheeseman K."/>
            <person name="Ropars J."/>
            <person name="Renault P."/>
            <person name="Dupont J."/>
            <person name="Gouzy J."/>
            <person name="Branca A."/>
            <person name="Abraham A.L."/>
            <person name="Ceppi M."/>
            <person name="Conseiller E."/>
            <person name="Debuchy R."/>
            <person name="Malagnac F."/>
            <person name="Goarin A."/>
            <person name="Silar P."/>
            <person name="Lacoste S."/>
            <person name="Sallet E."/>
            <person name="Bensimon A."/>
            <person name="Giraud T."/>
            <person name="Brygoo Y."/>
        </authorList>
    </citation>
    <scope>NUCLEOTIDE SEQUENCE [LARGE SCALE GENOMIC DNA]</scope>
    <source>
        <strain evidence="7">FM 013</strain>
    </source>
</reference>
<evidence type="ECO:0000256" key="2">
    <source>
        <dbReference type="ARBA" id="ARBA00023026"/>
    </source>
</evidence>
<protein>
    <submittedName>
        <fullName evidence="6">Peptidoglycan-binding Lysin subgroup</fullName>
    </submittedName>
</protein>
<name>A0A0G4PLH7_PENC3</name>
<dbReference type="Gene3D" id="3.30.60.10">
    <property type="entry name" value="Endochitinase-like"/>
    <property type="match status" value="1"/>
</dbReference>
<evidence type="ECO:0000256" key="1">
    <source>
        <dbReference type="ARBA" id="ARBA00022669"/>
    </source>
</evidence>
<dbReference type="Pfam" id="PF25139">
    <property type="entry name" value="LysM14_C"/>
    <property type="match status" value="1"/>
</dbReference>
<dbReference type="InterPro" id="IPR036861">
    <property type="entry name" value="Endochitinase-like_sf"/>
</dbReference>
<organism evidence="6 7">
    <name type="scientific">Penicillium camemberti (strain FM 013)</name>
    <dbReference type="NCBI Taxonomy" id="1429867"/>
    <lineage>
        <taxon>Eukaryota</taxon>
        <taxon>Fungi</taxon>
        <taxon>Dikarya</taxon>
        <taxon>Ascomycota</taxon>
        <taxon>Pezizomycotina</taxon>
        <taxon>Eurotiomycetes</taxon>
        <taxon>Eurotiomycetidae</taxon>
        <taxon>Eurotiales</taxon>
        <taxon>Aspergillaceae</taxon>
        <taxon>Penicillium</taxon>
    </lineage>
</organism>
<dbReference type="InterPro" id="IPR001002">
    <property type="entry name" value="Chitin-bd_1"/>
</dbReference>
<feature type="domain" description="LysM" evidence="5">
    <location>
        <begin position="41"/>
        <end position="89"/>
    </location>
</feature>
<keyword evidence="7" id="KW-1185">Reference proteome</keyword>
<accession>A0A0G4PLH7</accession>
<evidence type="ECO:0000256" key="4">
    <source>
        <dbReference type="SAM" id="SignalP"/>
    </source>
</evidence>
<dbReference type="SMART" id="SM00257">
    <property type="entry name" value="LysM"/>
    <property type="match status" value="1"/>
</dbReference>
<proteinExistence type="predicted"/>
<dbReference type="PANTHER" id="PTHR47700:SF2">
    <property type="entry name" value="CHITINASE"/>
    <property type="match status" value="1"/>
</dbReference>